<gene>
    <name evidence="3" type="ORF">CDEB00056_LOCUS6204</name>
</gene>
<proteinExistence type="predicted"/>
<sequence length="1655" mass="188652">MDSDVSDYVDKDISKYLRGHRVGTSHGDPAVSMVQNVSQGMQQNARGSPQKESRFRDENRSVISANMIDSTFISAGERDRAIAGFEARGLSRSTGDEVVGRRIDCLTSSDVDQYDISRESLVQSFDGDQSASFEQSPGILFPQSYKNQDLPMNTAASDLLQSEILRLGESIQKLVESTNESDLIGELSIDQMRILSTFAHDENVEVNEESDLFVRKIKYLSLKTDALQTVVNSTMHQLENARAAQRSGDLDIFDLNIRMEETIEEIQSLRDSNTASIEQIKQDHLLAIRSAKNEVAFVLQGEIETTLTDLKAKEAQIKRLQKENTLLVDELDNAVAEREKADKLNASKMESLLDTLDDQESNTVSKLKDLKKAVEIQTKLKNDVEERLSDLSTRLCDQQEEVFSLEGFLQQKTEKNELDTITIAKLSNEVKELLEEVGERDSSIKDVENTSHQRMVDFDKRLKVEGVEKESLEDEIADLRKRLVEEAKDKDSATSQLSHIRVEAEKKDVEIEAMAGALSIAEKKSQEQVNALNDEKESFEVKISDLQKRLAEEARDKNVSETNLSSRILSLRAELNSKDEENRKFKEELKDAGNNFDNIFQDNLAHENKVSTLKMRLDKSIAEKEELADDLSFHHREILNVKATRTKESEKYGAELLSLKSMLKEKEAEKSKAQDRISTLAKENVESKSSIDRLSHEKTKVEAKVISLETTLSTLNLDKEKIEEDFSSLTQRNLGLRKELENETSRSENLDDRYRDQIKASDASILKSSKNIDRLNASIRIIHEENENLVASLDAKNLELKSSFDDWEVEKSSLLEKITKNDSVVTQLQEELELANMKAAKLSENEILLQKIEHSKQVLVQDVIELREERERLTSQLTNEKLARLHDKTNHAMEISQISDVSEVERERLANELVRSNETCEELEKDLLSVNQKNKELQDSHVSVILSLKASLKEKIENVQELQSLLTKSKKKISSANTEYQTLISSKSHSEQQSALKIEELCDQINLNKDEINFKNDEISSLKEDIARLYQSMKDEIESKLAAEKALSKKLKESKKEKSDIDKEKEAMTLQVSSLTIQLESTRQELSIETEEKEKSANNAKTFDETLRKLQSDKAQLSHELQSKKIEFKEISARLDLEKSEREGATSTIVAMERAIEKKMIDLQGVIEVKNSELDQSSQKLLSIMTSNTQKDTVITNLESYTSSLKENLAIELKRVAEINTAYKSLQEENSTLSDEMNAAKEQIFRMKEIETIEIKKMKNSLESKSAKNDKLKELLNSARAGNQETAKAIQAELVQRKETNVKLAESLRHKTEELETRVNEIEEKDLDVKELSKKYDDISARISDLSIINESLQSESAALREGILKEKNQKDRMYKKNKALKSTMRVNEEQMRTQMKELEATMKSTLTKIESKHSRIVEEEKSSSKLTVTNLQSEIESYLLKISRLEAAVQELQHQASRAGNINSADRRRKASTQEEVESIRNENSRLRKRLQSIEDKQFSLRWRSTNIGDGADGVDGNQSHTVEWRIEKDRRIKAEEFAAAMAARAKAGFEEKNEEIVKLRLRVSNLELEKENISTNRNLLLTNESLYRSDGDNITNLALQERDEAIEEARRYRSIARKLNDQVMAMNQQMIEGEQHVENRMLDGAPHHTRFGL</sequence>
<feature type="coiled-coil region" evidence="1">
    <location>
        <begin position="656"/>
        <end position="739"/>
    </location>
</feature>
<evidence type="ECO:0000313" key="3">
    <source>
        <dbReference type="EMBL" id="CAE0461363.1"/>
    </source>
</evidence>
<feature type="coiled-coil region" evidence="1">
    <location>
        <begin position="462"/>
        <end position="496"/>
    </location>
</feature>
<accession>A0A7S3Q020</accession>
<reference evidence="3" key="1">
    <citation type="submission" date="2021-01" db="EMBL/GenBank/DDBJ databases">
        <authorList>
            <person name="Corre E."/>
            <person name="Pelletier E."/>
            <person name="Niang G."/>
            <person name="Scheremetjew M."/>
            <person name="Finn R."/>
            <person name="Kale V."/>
            <person name="Holt S."/>
            <person name="Cochrane G."/>
            <person name="Meng A."/>
            <person name="Brown T."/>
            <person name="Cohen L."/>
        </authorList>
    </citation>
    <scope>NUCLEOTIDE SEQUENCE</scope>
    <source>
        <strain evidence="3">MM31A-1</strain>
    </source>
</reference>
<feature type="coiled-coil region" evidence="1">
    <location>
        <begin position="1551"/>
        <end position="1578"/>
    </location>
</feature>
<feature type="coiled-coil region" evidence="1">
    <location>
        <begin position="825"/>
        <end position="979"/>
    </location>
</feature>
<dbReference type="EMBL" id="HBIO01008158">
    <property type="protein sequence ID" value="CAE0461363.1"/>
    <property type="molecule type" value="Transcribed_RNA"/>
</dbReference>
<feature type="coiled-coil region" evidence="1">
    <location>
        <begin position="303"/>
        <end position="337"/>
    </location>
</feature>
<organism evidence="3">
    <name type="scientific">Chaetoceros debilis</name>
    <dbReference type="NCBI Taxonomy" id="122233"/>
    <lineage>
        <taxon>Eukaryota</taxon>
        <taxon>Sar</taxon>
        <taxon>Stramenopiles</taxon>
        <taxon>Ochrophyta</taxon>
        <taxon>Bacillariophyta</taxon>
        <taxon>Coscinodiscophyceae</taxon>
        <taxon>Chaetocerotophycidae</taxon>
        <taxon>Chaetocerotales</taxon>
        <taxon>Chaetocerotaceae</taxon>
        <taxon>Chaetoceros</taxon>
    </lineage>
</organism>
<feature type="coiled-coil region" evidence="1">
    <location>
        <begin position="1305"/>
        <end position="1342"/>
    </location>
</feature>
<keyword evidence="1" id="KW-0175">Coiled coil</keyword>
<evidence type="ECO:0000256" key="2">
    <source>
        <dbReference type="SAM" id="MobiDB-lite"/>
    </source>
</evidence>
<evidence type="ECO:0000256" key="1">
    <source>
        <dbReference type="SAM" id="Coils"/>
    </source>
</evidence>
<feature type="region of interest" description="Disordered" evidence="2">
    <location>
        <begin position="1459"/>
        <end position="1481"/>
    </location>
</feature>
<name>A0A7S3Q020_9STRA</name>
<protein>
    <submittedName>
        <fullName evidence="3">Uncharacterized protein</fullName>
    </submittedName>
</protein>
<feature type="coiled-coil region" evidence="1">
    <location>
        <begin position="1216"/>
        <end position="1275"/>
    </location>
</feature>
<feature type="coiled-coil region" evidence="1">
    <location>
        <begin position="522"/>
        <end position="595"/>
    </location>
</feature>
<feature type="coiled-coil region" evidence="1">
    <location>
        <begin position="1034"/>
        <end position="1127"/>
    </location>
</feature>